<dbReference type="InterPro" id="IPR051320">
    <property type="entry name" value="Viral_Replic_Matur_Polypro"/>
</dbReference>
<dbReference type="AlphaFoldDB" id="A0A9W6WVL7"/>
<evidence type="ECO:0000313" key="3">
    <source>
        <dbReference type="EMBL" id="GMF18457.1"/>
    </source>
</evidence>
<dbReference type="PANTHER" id="PTHR33064">
    <property type="entry name" value="POL PROTEIN"/>
    <property type="match status" value="1"/>
</dbReference>
<dbReference type="EMBL" id="BSXT01000130">
    <property type="protein sequence ID" value="GMF18457.1"/>
    <property type="molecule type" value="Genomic_DNA"/>
</dbReference>
<dbReference type="Gene3D" id="2.40.70.10">
    <property type="entry name" value="Acid Proteases"/>
    <property type="match status" value="1"/>
</dbReference>
<evidence type="ECO:0000313" key="4">
    <source>
        <dbReference type="Proteomes" id="UP001165121"/>
    </source>
</evidence>
<reference evidence="3" key="1">
    <citation type="submission" date="2023-04" db="EMBL/GenBank/DDBJ databases">
        <title>Phytophthora fragariaefolia NBRC 109709.</title>
        <authorList>
            <person name="Ichikawa N."/>
            <person name="Sato H."/>
            <person name="Tonouchi N."/>
        </authorList>
    </citation>
    <scope>NUCLEOTIDE SEQUENCE</scope>
    <source>
        <strain evidence="3">NBRC 109709</strain>
    </source>
</reference>
<dbReference type="OrthoDB" id="161002at2759"/>
<name>A0A9W6WVL7_9STRA</name>
<dbReference type="Proteomes" id="UP001165121">
    <property type="component" value="Unassembled WGS sequence"/>
</dbReference>
<protein>
    <submittedName>
        <fullName evidence="3">Unnamed protein product</fullName>
    </submittedName>
</protein>
<sequence>MSEVDQVSYYCDGLKRATQAYVKLQNTMTLSEAMNQAVKYEMSHFGSDDKVNREKPEREPRFRGPPRPTSGSKKKLFTNRSYKPGHYSPTAQSKEGPGPDVARASREDLTVNETRLNLLCEDPLVYNRAPLLSVEGEIIQSDNKFKTKFLLDCGATTVYVSRAFVKEYGLETRVYTERTIWVKLGDNKIGEAILALVTIEIRFKNVPKYQCVAVVFDIPEEFDCVLAMPYFVDVQPAIDWKRRCFKRDVQVRASPMKTSTPLGKETRLEDEIESVERPTEDGRKLSKRERKNAKAEAMYTLGVVDSDGVETKYITRKKLKKFLRLSGKGAPEHDFMVVLTNDTIKRIEQDLKRNDEPDNVEWCLSPEQKADIDKWQYDSTERADDAKGRCIRQYGWCLCMDLMSAYYQARMKLDHTKHTAFQVPSDLYEYLVLPMGVSNAPATMHRLTSSLFKGLTHTRSFYDDIYVFTKSKDIDEHLRALHDVLEIQKKHKLYVKLFKWVFCAEAIPCLGDFIGRNGVRIDPDKFQTIRDLPVPRTQEQLHSFHGLTGYVQRFCEQYAELTAPLFTLLKKKIRRNSKITLNTVQLKNFKELEQRLVDTPFQRNELSAPCHGNQATSDLIKSIIAGYAMDEVIREIRRAIKKRSEPSRPRGASEKQYKPSFEERNLIWYQGATDEKPRIVVPNVVKLKHRIIDEVHESTYGGRPGCSGAAVDRR</sequence>
<feature type="compositionally biased region" description="Basic and acidic residues" evidence="1">
    <location>
        <begin position="264"/>
        <end position="284"/>
    </location>
</feature>
<dbReference type="CDD" id="cd01647">
    <property type="entry name" value="RT_LTR"/>
    <property type="match status" value="1"/>
</dbReference>
<dbReference type="Gene3D" id="3.10.10.10">
    <property type="entry name" value="HIV Type 1 Reverse Transcriptase, subunit A, domain 1"/>
    <property type="match status" value="1"/>
</dbReference>
<dbReference type="InterPro" id="IPR043128">
    <property type="entry name" value="Rev_trsase/Diguanyl_cyclase"/>
</dbReference>
<comment type="caution">
    <text evidence="3">The sequence shown here is derived from an EMBL/GenBank/DDBJ whole genome shotgun (WGS) entry which is preliminary data.</text>
</comment>
<keyword evidence="4" id="KW-1185">Reference proteome</keyword>
<dbReference type="SUPFAM" id="SSF56672">
    <property type="entry name" value="DNA/RNA polymerases"/>
    <property type="match status" value="1"/>
</dbReference>
<organism evidence="3 4">
    <name type="scientific">Phytophthora fragariaefolia</name>
    <dbReference type="NCBI Taxonomy" id="1490495"/>
    <lineage>
        <taxon>Eukaryota</taxon>
        <taxon>Sar</taxon>
        <taxon>Stramenopiles</taxon>
        <taxon>Oomycota</taxon>
        <taxon>Peronosporomycetes</taxon>
        <taxon>Peronosporales</taxon>
        <taxon>Peronosporaceae</taxon>
        <taxon>Phytophthora</taxon>
    </lineage>
</organism>
<dbReference type="PANTHER" id="PTHR33064:SF37">
    <property type="entry name" value="RIBONUCLEASE H"/>
    <property type="match status" value="1"/>
</dbReference>
<feature type="compositionally biased region" description="Basic and acidic residues" evidence="1">
    <location>
        <begin position="46"/>
        <end position="62"/>
    </location>
</feature>
<feature type="domain" description="Reverse transcriptase" evidence="2">
    <location>
        <begin position="390"/>
        <end position="511"/>
    </location>
</feature>
<gene>
    <name evidence="3" type="ORF">Pfra01_000162300</name>
</gene>
<proteinExistence type="predicted"/>
<dbReference type="InterPro" id="IPR000477">
    <property type="entry name" value="RT_dom"/>
</dbReference>
<dbReference type="InterPro" id="IPR043502">
    <property type="entry name" value="DNA/RNA_pol_sf"/>
</dbReference>
<accession>A0A9W6WVL7</accession>
<dbReference type="InterPro" id="IPR021109">
    <property type="entry name" value="Peptidase_aspartic_dom_sf"/>
</dbReference>
<evidence type="ECO:0000256" key="1">
    <source>
        <dbReference type="SAM" id="MobiDB-lite"/>
    </source>
</evidence>
<dbReference type="Gene3D" id="3.30.70.270">
    <property type="match status" value="2"/>
</dbReference>
<feature type="region of interest" description="Disordered" evidence="1">
    <location>
        <begin position="256"/>
        <end position="289"/>
    </location>
</feature>
<evidence type="ECO:0000259" key="2">
    <source>
        <dbReference type="Pfam" id="PF00078"/>
    </source>
</evidence>
<feature type="region of interest" description="Disordered" evidence="1">
    <location>
        <begin position="44"/>
        <end position="103"/>
    </location>
</feature>
<dbReference type="CDD" id="cd00303">
    <property type="entry name" value="retropepsin_like"/>
    <property type="match status" value="1"/>
</dbReference>
<dbReference type="Pfam" id="PF00078">
    <property type="entry name" value="RVT_1"/>
    <property type="match status" value="1"/>
</dbReference>